<proteinExistence type="inferred from homology"/>
<dbReference type="GO" id="GO:0005634">
    <property type="term" value="C:nucleus"/>
    <property type="evidence" value="ECO:0007669"/>
    <property type="project" value="UniProtKB-SubCell"/>
</dbReference>
<feature type="region of interest" description="Disordered" evidence="4">
    <location>
        <begin position="1"/>
        <end position="27"/>
    </location>
</feature>
<evidence type="ECO:0000256" key="4">
    <source>
        <dbReference type="SAM" id="MobiDB-lite"/>
    </source>
</evidence>
<dbReference type="SMART" id="SM01114">
    <property type="entry name" value="CXC"/>
    <property type="match status" value="2"/>
</dbReference>
<keyword evidence="7" id="KW-1185">Reference proteome</keyword>
<dbReference type="PANTHER" id="PTHR46159:SF6">
    <property type="entry name" value="OS12G0605300 PROTEIN"/>
    <property type="match status" value="1"/>
</dbReference>
<feature type="region of interest" description="Disordered" evidence="4">
    <location>
        <begin position="91"/>
        <end position="117"/>
    </location>
</feature>
<dbReference type="InterPro" id="IPR033467">
    <property type="entry name" value="Tesmin/TSO1-like_CXC"/>
</dbReference>
<name>A0A8J5FYQ6_ZINOF</name>
<evidence type="ECO:0000259" key="5">
    <source>
        <dbReference type="PROSITE" id="PS51634"/>
    </source>
</evidence>
<evidence type="ECO:0000256" key="2">
    <source>
        <dbReference type="ARBA" id="ARBA00007267"/>
    </source>
</evidence>
<feature type="compositionally biased region" description="Basic and acidic residues" evidence="4">
    <location>
        <begin position="913"/>
        <end position="930"/>
    </location>
</feature>
<dbReference type="InterPro" id="IPR044522">
    <property type="entry name" value="TSO1-like"/>
</dbReference>
<feature type="compositionally biased region" description="Basic and acidic residues" evidence="4">
    <location>
        <begin position="94"/>
        <end position="108"/>
    </location>
</feature>
<dbReference type="AlphaFoldDB" id="A0A8J5FYQ6"/>
<evidence type="ECO:0000313" key="6">
    <source>
        <dbReference type="EMBL" id="KAG6494654.1"/>
    </source>
</evidence>
<sequence>MDMDSPEATNISAPGSDPSPPIKESPFSSYVNTLSPFQYSNLEHGLQAYEDLSFPSPQPVFTSPHISLPRKDTARSFLSLPLVTSESVVQLSSRIHEGDGNPSSKDENSGDSSSFVDTLLEDPLDNFDKASCKFSSQAKEMTQIVHEICTNANVNTMESSKNDFAYLNSATSASALVDESIDDAVGRSDPSNLNSEVIVVLQRPLIDSNSTLELNDQTCEYHTQKTSDHKTTEQFTSSDVEKVFSGTEAYFPIEPSLTDGETKSVDAVEITNKISLDGQPVSIINNNPTDSIHSLLAPTTGEKAEVDMVDQDLNTTTKLTGVRSQGFSQVSDELHSTPQSFELIQDFQDVIKDPDVSQDKIIPSADNQIPYDEDIAQLQRGMRKRLQFEAIKNTACQEPNQNFTYDLSGVEPSDVAAHMLTSNASHAEPFETCGMKQGSHSDTQSFMPDLMVKPVGSSSLLDPRPSRIGLHLNSIGSIGMVAQLMGKDSCLEESSFLGSNDQLSQGSDMESVSTGLVGQHTVALTANVLNPFLECASEDTGANDIENHVLELPTSSHQTPQYAKTVQFSMQSKLAEQYITPRNLKRPLSKDDDKFDNSSQSSSRKKRRKPSEIEGQKRCSCKSYCDCFAAGIFCTEVCGCQQCTNKPENEDAIHEAKHQIESRNPLAFAPKVVLCVSDPLKDSEETMGATPNSARHKRGCNCKKSLCLKKYCECYQTGVGCSFGCRCEGCKNPFGRKEGCTEIIEIEHKRNEEKLDGNPSTKTKGKNPRSMVDSRLSSLTPSVQVTGFSSGVDAAKCLVLPRYLTSPETSGSALVCYERSPGSPMNLISKGSSENAGEDSILAASYDPDSENDLKVDIFSPGWNGFPDICTFSPLEKNSPSNTREPKVLQTRLVRANSLSLHRHGSPVTPLHEFGRSKVPPESDSDSRLNKETIDYTPEILKDSCLPTQAVKASSPKQKRVSPPKRLLHRLRSSSSSGRSGRKFILQSVPSFPPLTPHTSGRSSRGGASMLAPCPPPPSIAGAMATGIPTRLDPREGCCRGAVAQQPPEVVGGPVEVSQRVLSGQPCASPEEAVLKPEFSALIGHSPEIR</sequence>
<feature type="region of interest" description="Disordered" evidence="4">
    <location>
        <begin position="902"/>
        <end position="930"/>
    </location>
</feature>
<keyword evidence="3" id="KW-0539">Nucleus</keyword>
<feature type="compositionally biased region" description="Basic residues" evidence="4">
    <location>
        <begin position="957"/>
        <end position="972"/>
    </location>
</feature>
<feature type="region of interest" description="Disordered" evidence="4">
    <location>
        <begin position="581"/>
        <end position="609"/>
    </location>
</feature>
<evidence type="ECO:0000256" key="3">
    <source>
        <dbReference type="ARBA" id="ARBA00023242"/>
    </source>
</evidence>
<evidence type="ECO:0000256" key="1">
    <source>
        <dbReference type="ARBA" id="ARBA00004123"/>
    </source>
</evidence>
<comment type="caution">
    <text evidence="6">The sequence shown here is derived from an EMBL/GenBank/DDBJ whole genome shotgun (WGS) entry which is preliminary data.</text>
</comment>
<dbReference type="Proteomes" id="UP000734854">
    <property type="component" value="Unassembled WGS sequence"/>
</dbReference>
<dbReference type="PANTHER" id="PTHR46159">
    <property type="entry name" value="PROTEIN TESMIN/TSO1-LIKE CXC 2"/>
    <property type="match status" value="1"/>
</dbReference>
<feature type="domain" description="CRC" evidence="5">
    <location>
        <begin position="615"/>
        <end position="735"/>
    </location>
</feature>
<dbReference type="EMBL" id="JACMSC010000012">
    <property type="protein sequence ID" value="KAG6494654.1"/>
    <property type="molecule type" value="Genomic_DNA"/>
</dbReference>
<reference evidence="6 7" key="1">
    <citation type="submission" date="2020-08" db="EMBL/GenBank/DDBJ databases">
        <title>Plant Genome Project.</title>
        <authorList>
            <person name="Zhang R.-G."/>
        </authorList>
    </citation>
    <scope>NUCLEOTIDE SEQUENCE [LARGE SCALE GENOMIC DNA]</scope>
    <source>
        <tissue evidence="6">Rhizome</tissue>
    </source>
</reference>
<comment type="subcellular location">
    <subcellularLocation>
        <location evidence="1">Nucleus</location>
    </subcellularLocation>
</comment>
<dbReference type="PROSITE" id="PS51634">
    <property type="entry name" value="CRC"/>
    <property type="match status" value="1"/>
</dbReference>
<dbReference type="InterPro" id="IPR005172">
    <property type="entry name" value="CRC"/>
</dbReference>
<dbReference type="Pfam" id="PF03638">
    <property type="entry name" value="TCR"/>
    <property type="match status" value="1"/>
</dbReference>
<dbReference type="GO" id="GO:0003700">
    <property type="term" value="F:DNA-binding transcription factor activity"/>
    <property type="evidence" value="ECO:0007669"/>
    <property type="project" value="InterPro"/>
</dbReference>
<gene>
    <name evidence="6" type="ORF">ZIOFF_042414</name>
</gene>
<comment type="similarity">
    <text evidence="2">Belongs to the lin-54 family.</text>
</comment>
<feature type="region of interest" description="Disordered" evidence="4">
    <location>
        <begin position="751"/>
        <end position="776"/>
    </location>
</feature>
<protein>
    <recommendedName>
        <fullName evidence="5">CRC domain-containing protein</fullName>
    </recommendedName>
</protein>
<evidence type="ECO:0000313" key="7">
    <source>
        <dbReference type="Proteomes" id="UP000734854"/>
    </source>
</evidence>
<organism evidence="6 7">
    <name type="scientific">Zingiber officinale</name>
    <name type="common">Ginger</name>
    <name type="synonym">Amomum zingiber</name>
    <dbReference type="NCBI Taxonomy" id="94328"/>
    <lineage>
        <taxon>Eukaryota</taxon>
        <taxon>Viridiplantae</taxon>
        <taxon>Streptophyta</taxon>
        <taxon>Embryophyta</taxon>
        <taxon>Tracheophyta</taxon>
        <taxon>Spermatophyta</taxon>
        <taxon>Magnoliopsida</taxon>
        <taxon>Liliopsida</taxon>
        <taxon>Zingiberales</taxon>
        <taxon>Zingiberaceae</taxon>
        <taxon>Zingiber</taxon>
    </lineage>
</organism>
<feature type="region of interest" description="Disordered" evidence="4">
    <location>
        <begin position="945"/>
        <end position="1010"/>
    </location>
</feature>
<accession>A0A8J5FYQ6</accession>